<proteinExistence type="predicted"/>
<dbReference type="Pfam" id="PF00621">
    <property type="entry name" value="RhoGEF"/>
    <property type="match status" value="1"/>
</dbReference>
<evidence type="ECO:0000256" key="1">
    <source>
        <dbReference type="SAM" id="MobiDB-lite"/>
    </source>
</evidence>
<dbReference type="InterPro" id="IPR053026">
    <property type="entry name" value="CDC42_GEF"/>
</dbReference>
<reference evidence="3" key="1">
    <citation type="journal article" date="2023" name="Mol. Phylogenet. Evol.">
        <title>Genome-scale phylogeny and comparative genomics of the fungal order Sordariales.</title>
        <authorList>
            <person name="Hensen N."/>
            <person name="Bonometti L."/>
            <person name="Westerberg I."/>
            <person name="Brannstrom I.O."/>
            <person name="Guillou S."/>
            <person name="Cros-Aarteil S."/>
            <person name="Calhoun S."/>
            <person name="Haridas S."/>
            <person name="Kuo A."/>
            <person name="Mondo S."/>
            <person name="Pangilinan J."/>
            <person name="Riley R."/>
            <person name="LaButti K."/>
            <person name="Andreopoulos B."/>
            <person name="Lipzen A."/>
            <person name="Chen C."/>
            <person name="Yan M."/>
            <person name="Daum C."/>
            <person name="Ng V."/>
            <person name="Clum A."/>
            <person name="Steindorff A."/>
            <person name="Ohm R.A."/>
            <person name="Martin F."/>
            <person name="Silar P."/>
            <person name="Natvig D.O."/>
            <person name="Lalanne C."/>
            <person name="Gautier V."/>
            <person name="Ament-Velasquez S.L."/>
            <person name="Kruys A."/>
            <person name="Hutchinson M.I."/>
            <person name="Powell A.J."/>
            <person name="Barry K."/>
            <person name="Miller A.N."/>
            <person name="Grigoriev I.V."/>
            <person name="Debuchy R."/>
            <person name="Gladieux P."/>
            <person name="Hiltunen Thoren M."/>
            <person name="Johannesson H."/>
        </authorList>
    </citation>
    <scope>NUCLEOTIDE SEQUENCE</scope>
    <source>
        <strain evidence="3">CBS 118394</strain>
    </source>
</reference>
<feature type="region of interest" description="Disordered" evidence="1">
    <location>
        <begin position="199"/>
        <end position="221"/>
    </location>
</feature>
<dbReference type="GO" id="GO:0005737">
    <property type="term" value="C:cytoplasm"/>
    <property type="evidence" value="ECO:0007669"/>
    <property type="project" value="TreeGrafter"/>
</dbReference>
<feature type="compositionally biased region" description="Basic and acidic residues" evidence="1">
    <location>
        <begin position="201"/>
        <end position="212"/>
    </location>
</feature>
<dbReference type="GO" id="GO:0005085">
    <property type="term" value="F:guanyl-nucleotide exchange factor activity"/>
    <property type="evidence" value="ECO:0007669"/>
    <property type="project" value="InterPro"/>
</dbReference>
<gene>
    <name evidence="3" type="ORF">B0H66DRAFT_479053</name>
</gene>
<evidence type="ECO:0000313" key="4">
    <source>
        <dbReference type="Proteomes" id="UP001283341"/>
    </source>
</evidence>
<sequence length="627" mass="70062">MDPLSALASIAGLLTAAGEVGKILGPFVAAVRETPPIIAQVHAEVQSAKILLSAIQALTRNLASIPAAHAGLVQVDHVVAILTDGVLIFSKLDVAVASLPSFDPSSPRFSRLARLQWVRKESMFQSLLVRLQGFRSSMSLMLGILQSDSDVRAADQLRQLTTKVEAIIASDPSLSQRLMNRDDAFDAQTIVTSINVPALERSGHQQQERQEDPSAVEESAMAGMSRLSLSKKTTPAAPFIAAFEGDLEESRVYRRVHGRQQGRHSMDFSFRSSVARSNGWSVFSGLSLADVSIISVIALPLYADEIANTQHYSFGDEIGFGTVPLSQQQVPDESRSIFHDCLEIKAQLQQIPEFGTHFKDWPDALGGMPLTFIAELAVEKFSEYCVNHLDIPESRLFTVTELLGDNFGFLKVLDTINLILGRLAGKDTVQHEDFSVILRRENPYTSSAGEDVWAFVKKERRYLFRLRQLLEMRDQLSANTLFPPGEAQIIFGSLQQIVHHQIQFLIDLERIALRLFPDGLAYLFTRWEPAVQHYAAFVSKNYRAKELLTSRMDDPGLASDRNAFSVVSNCLRMRPLPFERLREYQAFVQVSEGIDTGSRASTNEFRNWRHRLKGYRAGRVVFLCRNR</sequence>
<dbReference type="SUPFAM" id="SSF48065">
    <property type="entry name" value="DBL homology domain (DH-domain)"/>
    <property type="match status" value="1"/>
</dbReference>
<dbReference type="EMBL" id="JAUEDM010000005">
    <property type="protein sequence ID" value="KAK3317060.1"/>
    <property type="molecule type" value="Genomic_DNA"/>
</dbReference>
<dbReference type="GO" id="GO:0000935">
    <property type="term" value="C:division septum"/>
    <property type="evidence" value="ECO:0007669"/>
    <property type="project" value="TreeGrafter"/>
</dbReference>
<organism evidence="3 4">
    <name type="scientific">Apodospora peruviana</name>
    <dbReference type="NCBI Taxonomy" id="516989"/>
    <lineage>
        <taxon>Eukaryota</taxon>
        <taxon>Fungi</taxon>
        <taxon>Dikarya</taxon>
        <taxon>Ascomycota</taxon>
        <taxon>Pezizomycotina</taxon>
        <taxon>Sordariomycetes</taxon>
        <taxon>Sordariomycetidae</taxon>
        <taxon>Sordariales</taxon>
        <taxon>Lasiosphaeriaceae</taxon>
        <taxon>Apodospora</taxon>
    </lineage>
</organism>
<dbReference type="GO" id="GO:0030010">
    <property type="term" value="P:establishment of cell polarity"/>
    <property type="evidence" value="ECO:0007669"/>
    <property type="project" value="TreeGrafter"/>
</dbReference>
<dbReference type="GO" id="GO:0005634">
    <property type="term" value="C:nucleus"/>
    <property type="evidence" value="ECO:0007669"/>
    <property type="project" value="TreeGrafter"/>
</dbReference>
<feature type="domain" description="DH" evidence="2">
    <location>
        <begin position="455"/>
        <end position="557"/>
    </location>
</feature>
<dbReference type="PANTHER" id="PTHR47339">
    <property type="entry name" value="CELL DIVISION CONTROL PROTEIN 24"/>
    <property type="match status" value="1"/>
</dbReference>
<dbReference type="AlphaFoldDB" id="A0AAE0M2V5"/>
<evidence type="ECO:0000259" key="2">
    <source>
        <dbReference type="Pfam" id="PF00621"/>
    </source>
</evidence>
<dbReference type="PANTHER" id="PTHR47339:SF1">
    <property type="entry name" value="CELL DIVISION CONTROL PROTEIN 24"/>
    <property type="match status" value="1"/>
</dbReference>
<name>A0AAE0M2V5_9PEZI</name>
<dbReference type="GO" id="GO:0031106">
    <property type="term" value="P:septin ring organization"/>
    <property type="evidence" value="ECO:0007669"/>
    <property type="project" value="TreeGrafter"/>
</dbReference>
<dbReference type="Gene3D" id="1.20.900.10">
    <property type="entry name" value="Dbl homology (DH) domain"/>
    <property type="match status" value="1"/>
</dbReference>
<evidence type="ECO:0000313" key="3">
    <source>
        <dbReference type="EMBL" id="KAK3317060.1"/>
    </source>
</evidence>
<keyword evidence="4" id="KW-1185">Reference proteome</keyword>
<dbReference type="GO" id="GO:0043332">
    <property type="term" value="C:mating projection tip"/>
    <property type="evidence" value="ECO:0007669"/>
    <property type="project" value="TreeGrafter"/>
</dbReference>
<dbReference type="InterPro" id="IPR000219">
    <property type="entry name" value="DH_dom"/>
</dbReference>
<accession>A0AAE0M2V5</accession>
<dbReference type="Proteomes" id="UP001283341">
    <property type="component" value="Unassembled WGS sequence"/>
</dbReference>
<reference evidence="3" key="2">
    <citation type="submission" date="2023-06" db="EMBL/GenBank/DDBJ databases">
        <authorList>
            <consortium name="Lawrence Berkeley National Laboratory"/>
            <person name="Haridas S."/>
            <person name="Hensen N."/>
            <person name="Bonometti L."/>
            <person name="Westerberg I."/>
            <person name="Brannstrom I.O."/>
            <person name="Guillou S."/>
            <person name="Cros-Aarteil S."/>
            <person name="Calhoun S."/>
            <person name="Kuo A."/>
            <person name="Mondo S."/>
            <person name="Pangilinan J."/>
            <person name="Riley R."/>
            <person name="Labutti K."/>
            <person name="Andreopoulos B."/>
            <person name="Lipzen A."/>
            <person name="Chen C."/>
            <person name="Yanf M."/>
            <person name="Daum C."/>
            <person name="Ng V."/>
            <person name="Clum A."/>
            <person name="Steindorff A."/>
            <person name="Ohm R."/>
            <person name="Martin F."/>
            <person name="Silar P."/>
            <person name="Natvig D."/>
            <person name="Lalanne C."/>
            <person name="Gautier V."/>
            <person name="Ament-Velasquez S.L."/>
            <person name="Kruys A."/>
            <person name="Hutchinson M.I."/>
            <person name="Powell A.J."/>
            <person name="Barry K."/>
            <person name="Miller A.N."/>
            <person name="Grigoriev I.V."/>
            <person name="Debuchy R."/>
            <person name="Gladieux P."/>
            <person name="Thoren M.H."/>
            <person name="Johannesson H."/>
        </authorList>
    </citation>
    <scope>NUCLEOTIDE SEQUENCE</scope>
    <source>
        <strain evidence="3">CBS 118394</strain>
    </source>
</reference>
<comment type="caution">
    <text evidence="3">The sequence shown here is derived from an EMBL/GenBank/DDBJ whole genome shotgun (WGS) entry which is preliminary data.</text>
</comment>
<dbReference type="InterPro" id="IPR035899">
    <property type="entry name" value="DBL_dom_sf"/>
</dbReference>
<protein>
    <recommendedName>
        <fullName evidence="2">DH domain-containing protein</fullName>
    </recommendedName>
</protein>